<dbReference type="GeneID" id="90983657"/>
<dbReference type="EMBL" id="JMKI01000031">
    <property type="protein sequence ID" value="KEJ92366.1"/>
    <property type="molecule type" value="Genomic_DNA"/>
</dbReference>
<keyword evidence="3" id="KW-1003">Cell membrane</keyword>
<dbReference type="OrthoDB" id="9809206at2"/>
<evidence type="ECO:0000313" key="10">
    <source>
        <dbReference type="EMBL" id="KEJ92366.1"/>
    </source>
</evidence>
<dbReference type="SUPFAM" id="SSF82689">
    <property type="entry name" value="Mechanosensitive channel protein MscS (YggB), C-terminal domain"/>
    <property type="match status" value="1"/>
</dbReference>
<dbReference type="InterPro" id="IPR023408">
    <property type="entry name" value="MscS_beta-dom_sf"/>
</dbReference>
<reference evidence="10 11" key="1">
    <citation type="submission" date="2014-04" db="EMBL/GenBank/DDBJ databases">
        <title>Draft Genome Sequence of Synergistes jonesii.</title>
        <authorList>
            <person name="Coil D.A."/>
            <person name="Eisen J.A."/>
            <person name="Holland-Moritz H.E."/>
        </authorList>
    </citation>
    <scope>NUCLEOTIDE SEQUENCE [LARGE SCALE GENOMIC DNA]</scope>
    <source>
        <strain evidence="10 11">78-1</strain>
    </source>
</reference>
<keyword evidence="5 7" id="KW-1133">Transmembrane helix</keyword>
<proteinExistence type="inferred from homology"/>
<dbReference type="InterPro" id="IPR011066">
    <property type="entry name" value="MscS_channel_C_sf"/>
</dbReference>
<dbReference type="RefSeq" id="WP_037976154.1">
    <property type="nucleotide sequence ID" value="NZ_CAMETI010000009.1"/>
</dbReference>
<dbReference type="STRING" id="2754.EH55_05035"/>
<dbReference type="InterPro" id="IPR006686">
    <property type="entry name" value="MscS_channel_CS"/>
</dbReference>
<evidence type="ECO:0000256" key="5">
    <source>
        <dbReference type="ARBA" id="ARBA00022989"/>
    </source>
</evidence>
<dbReference type="SUPFAM" id="SSF50182">
    <property type="entry name" value="Sm-like ribonucleoproteins"/>
    <property type="match status" value="1"/>
</dbReference>
<dbReference type="Pfam" id="PF21082">
    <property type="entry name" value="MS_channel_3rd"/>
    <property type="match status" value="1"/>
</dbReference>
<keyword evidence="6 7" id="KW-0472">Membrane</keyword>
<evidence type="ECO:0000256" key="1">
    <source>
        <dbReference type="ARBA" id="ARBA00004651"/>
    </source>
</evidence>
<evidence type="ECO:0000256" key="3">
    <source>
        <dbReference type="ARBA" id="ARBA00022475"/>
    </source>
</evidence>
<evidence type="ECO:0000256" key="6">
    <source>
        <dbReference type="ARBA" id="ARBA00023136"/>
    </source>
</evidence>
<comment type="subcellular location">
    <subcellularLocation>
        <location evidence="1">Cell membrane</location>
        <topology evidence="1">Multi-pass membrane protein</topology>
    </subcellularLocation>
</comment>
<comment type="similarity">
    <text evidence="2">Belongs to the MscS (TC 1.A.23) family.</text>
</comment>
<feature type="transmembrane region" description="Helical" evidence="7">
    <location>
        <begin position="86"/>
        <end position="114"/>
    </location>
</feature>
<dbReference type="PROSITE" id="PS01246">
    <property type="entry name" value="UPF0003"/>
    <property type="match status" value="1"/>
</dbReference>
<dbReference type="Gene3D" id="3.30.70.100">
    <property type="match status" value="1"/>
</dbReference>
<dbReference type="Pfam" id="PF00924">
    <property type="entry name" value="MS_channel_2nd"/>
    <property type="match status" value="1"/>
</dbReference>
<evidence type="ECO:0000313" key="11">
    <source>
        <dbReference type="Proteomes" id="UP000027665"/>
    </source>
</evidence>
<dbReference type="GO" id="GO:0005886">
    <property type="term" value="C:plasma membrane"/>
    <property type="evidence" value="ECO:0007669"/>
    <property type="project" value="UniProtKB-SubCell"/>
</dbReference>
<sequence length="276" mass="30424">MEIKLETLPELLRSVTLASLLPALIYLVAGLIIVKMVMRAVARLLERSSVDKTLHKFILTLAKLVLYFVLFMTVAGALGIQITSFVALLSVAGLALSLSLQGVLSNLASGVILLSVKPFKVGDYIVAGGEDGIVSEVAFMYTKMTTFDNRVIYIPNSQISSSTIENYNGEEKRRVDLTFNVAYGCRPADVKAAVSEAVAQIPKTLADPEPFVRISAYKECCVEYTLRVWCMTADYWDVYFDALEMIPQNFAKHGVEVTYPHLNVHLMGKPEASSEK</sequence>
<dbReference type="PANTHER" id="PTHR30221:SF1">
    <property type="entry name" value="SMALL-CONDUCTANCE MECHANOSENSITIVE CHANNEL"/>
    <property type="match status" value="1"/>
</dbReference>
<keyword evidence="4 7" id="KW-0812">Transmembrane</keyword>
<dbReference type="Gene3D" id="1.10.287.1260">
    <property type="match status" value="1"/>
</dbReference>
<dbReference type="Gene3D" id="2.30.30.60">
    <property type="match status" value="1"/>
</dbReference>
<protein>
    <submittedName>
        <fullName evidence="10">Small-conductance mechanosensitive channel</fullName>
    </submittedName>
</protein>
<name>A0A073ISB3_9BACT</name>
<dbReference type="Proteomes" id="UP000027665">
    <property type="component" value="Unassembled WGS sequence"/>
</dbReference>
<evidence type="ECO:0000256" key="4">
    <source>
        <dbReference type="ARBA" id="ARBA00022692"/>
    </source>
</evidence>
<evidence type="ECO:0000256" key="2">
    <source>
        <dbReference type="ARBA" id="ARBA00008017"/>
    </source>
</evidence>
<dbReference type="eggNOG" id="COG3264">
    <property type="taxonomic scope" value="Bacteria"/>
</dbReference>
<keyword evidence="11" id="KW-1185">Reference proteome</keyword>
<dbReference type="InterPro" id="IPR011014">
    <property type="entry name" value="MscS_channel_TM-2"/>
</dbReference>
<gene>
    <name evidence="10" type="ORF">EH55_05035</name>
</gene>
<evidence type="ECO:0000259" key="9">
    <source>
        <dbReference type="Pfam" id="PF21082"/>
    </source>
</evidence>
<dbReference type="PANTHER" id="PTHR30221">
    <property type="entry name" value="SMALL-CONDUCTANCE MECHANOSENSITIVE CHANNEL"/>
    <property type="match status" value="1"/>
</dbReference>
<dbReference type="SUPFAM" id="SSF82861">
    <property type="entry name" value="Mechanosensitive channel protein MscS (YggB), transmembrane region"/>
    <property type="match status" value="1"/>
</dbReference>
<feature type="transmembrane region" description="Helical" evidence="7">
    <location>
        <begin position="15"/>
        <end position="37"/>
    </location>
</feature>
<dbReference type="AlphaFoldDB" id="A0A073ISB3"/>
<organism evidence="10 11">
    <name type="scientific">Synergistes jonesii</name>
    <dbReference type="NCBI Taxonomy" id="2754"/>
    <lineage>
        <taxon>Bacteria</taxon>
        <taxon>Thermotogati</taxon>
        <taxon>Synergistota</taxon>
        <taxon>Synergistia</taxon>
        <taxon>Synergistales</taxon>
        <taxon>Synergistaceae</taxon>
        <taxon>Synergistes</taxon>
    </lineage>
</organism>
<dbReference type="InterPro" id="IPR049278">
    <property type="entry name" value="MS_channel_C"/>
</dbReference>
<dbReference type="InterPro" id="IPR006685">
    <property type="entry name" value="MscS_channel_2nd"/>
</dbReference>
<feature type="domain" description="Mechanosensitive ion channel MscS" evidence="8">
    <location>
        <begin position="103"/>
        <end position="168"/>
    </location>
</feature>
<accession>A0A073ISB3</accession>
<dbReference type="InterPro" id="IPR010920">
    <property type="entry name" value="LSM_dom_sf"/>
</dbReference>
<feature type="transmembrane region" description="Helical" evidence="7">
    <location>
        <begin position="57"/>
        <end position="80"/>
    </location>
</feature>
<dbReference type="GO" id="GO:0008381">
    <property type="term" value="F:mechanosensitive monoatomic ion channel activity"/>
    <property type="evidence" value="ECO:0007669"/>
    <property type="project" value="InterPro"/>
</dbReference>
<comment type="caution">
    <text evidence="10">The sequence shown here is derived from an EMBL/GenBank/DDBJ whole genome shotgun (WGS) entry which is preliminary data.</text>
</comment>
<evidence type="ECO:0000256" key="7">
    <source>
        <dbReference type="SAM" id="Phobius"/>
    </source>
</evidence>
<feature type="domain" description="Mechanosensitive ion channel MscS C-terminal" evidence="9">
    <location>
        <begin position="175"/>
        <end position="256"/>
    </location>
</feature>
<evidence type="ECO:0000259" key="8">
    <source>
        <dbReference type="Pfam" id="PF00924"/>
    </source>
</evidence>
<dbReference type="InterPro" id="IPR045275">
    <property type="entry name" value="MscS_archaea/bacteria_type"/>
</dbReference>